<sequence>MIKCEPLSAIHNRKDFNCGNKELNVFLQQFAMQHSKRGIAKTHVLIDTNIPETILGFYTLSALHIDHSAFPLKGYPRHLFIPAMLIGRLAVDFRYQKQGYSKYLLASALKTVAKLSLDAGIACIVIDAKTDELAHYYERLGFKKTTVKNRLALSIAALQKNL</sequence>
<evidence type="ECO:0000259" key="7">
    <source>
        <dbReference type="Pfam" id="PF13508"/>
    </source>
</evidence>
<accession>A0A1A7NNC4</accession>
<dbReference type="EMBL" id="JTJS01000057">
    <property type="protein sequence ID" value="OBX08579.1"/>
    <property type="molecule type" value="Genomic_DNA"/>
</dbReference>
<keyword evidence="11" id="KW-1185">Reference proteome</keyword>
<keyword evidence="3" id="KW-1277">Toxin-antitoxin system</keyword>
<proteinExistence type="inferred from homology"/>
<dbReference type="InterPro" id="IPR000182">
    <property type="entry name" value="GNAT_dom"/>
</dbReference>
<evidence type="ECO:0000313" key="9">
    <source>
        <dbReference type="EMBL" id="OBX08579.1"/>
    </source>
</evidence>
<dbReference type="Pfam" id="PF13508">
    <property type="entry name" value="Acetyltransf_7"/>
    <property type="match status" value="1"/>
</dbReference>
<reference evidence="10 11" key="1">
    <citation type="submission" date="2014-11" db="EMBL/GenBank/DDBJ databases">
        <title>Pan-genome of Gallibacterium spp.</title>
        <authorList>
            <person name="Kudirkiene E."/>
            <person name="Bojesen A.M."/>
        </authorList>
    </citation>
    <scope>NUCLEOTIDE SEQUENCE [LARGE SCALE GENOMIC DNA]</scope>
    <source>
        <strain evidence="8 11">F151</strain>
        <strain evidence="9 10">F298</strain>
    </source>
</reference>
<protein>
    <recommendedName>
        <fullName evidence="7">N-acetyltransferase domain-containing protein</fullName>
    </recommendedName>
</protein>
<evidence type="ECO:0000256" key="2">
    <source>
        <dbReference type="ARBA" id="ARBA00022491"/>
    </source>
</evidence>
<organism evidence="8 11">
    <name type="scientific">Gallibacterium genomosp. 3</name>
    <dbReference type="NCBI Taxonomy" id="505345"/>
    <lineage>
        <taxon>Bacteria</taxon>
        <taxon>Pseudomonadati</taxon>
        <taxon>Pseudomonadota</taxon>
        <taxon>Gammaproteobacteria</taxon>
        <taxon>Pasteurellales</taxon>
        <taxon>Pasteurellaceae</taxon>
        <taxon>Gallibacterium</taxon>
    </lineage>
</organism>
<evidence type="ECO:0000313" key="8">
    <source>
        <dbReference type="EMBL" id="OBW91031.1"/>
    </source>
</evidence>
<comment type="catalytic activity">
    <reaction evidence="6">
        <text>glycyl-tRNA(Gly) + acetyl-CoA = N-acetylglycyl-tRNA(Gly) + CoA + H(+)</text>
        <dbReference type="Rhea" id="RHEA:81867"/>
        <dbReference type="Rhea" id="RHEA-COMP:9683"/>
        <dbReference type="Rhea" id="RHEA-COMP:19766"/>
        <dbReference type="ChEBI" id="CHEBI:15378"/>
        <dbReference type="ChEBI" id="CHEBI:57287"/>
        <dbReference type="ChEBI" id="CHEBI:57288"/>
        <dbReference type="ChEBI" id="CHEBI:78522"/>
        <dbReference type="ChEBI" id="CHEBI:232036"/>
    </reaction>
</comment>
<comment type="similarity">
    <text evidence="1">Belongs to the acetyltransferase family. GNAT subfamily.</text>
</comment>
<dbReference type="EMBL" id="JTJM01000043">
    <property type="protein sequence ID" value="OBW91031.1"/>
    <property type="molecule type" value="Genomic_DNA"/>
</dbReference>
<name>A0A1A7NNC4_9PAST</name>
<dbReference type="SUPFAM" id="SSF55729">
    <property type="entry name" value="Acyl-CoA N-acyltransferases (Nat)"/>
    <property type="match status" value="1"/>
</dbReference>
<dbReference type="AlphaFoldDB" id="A0A1A7NNC4"/>
<dbReference type="OrthoDB" id="9799147at2"/>
<dbReference type="InterPro" id="IPR016181">
    <property type="entry name" value="Acyl_CoA_acyltransferase"/>
</dbReference>
<dbReference type="PANTHER" id="PTHR36449:SF1">
    <property type="entry name" value="ACETYLTRANSFERASE"/>
    <property type="match status" value="1"/>
</dbReference>
<dbReference type="GO" id="GO:0016747">
    <property type="term" value="F:acyltransferase activity, transferring groups other than amino-acyl groups"/>
    <property type="evidence" value="ECO:0007669"/>
    <property type="project" value="InterPro"/>
</dbReference>
<evidence type="ECO:0000313" key="10">
    <source>
        <dbReference type="Proteomes" id="UP000243168"/>
    </source>
</evidence>
<evidence type="ECO:0000256" key="1">
    <source>
        <dbReference type="ARBA" id="ARBA00009342"/>
    </source>
</evidence>
<keyword evidence="5" id="KW-0012">Acyltransferase</keyword>
<gene>
    <name evidence="8" type="ORF">QV01_08860</name>
    <name evidence="9" type="ORF">QV07_05735</name>
</gene>
<dbReference type="Proteomes" id="UP000243558">
    <property type="component" value="Unassembled WGS sequence"/>
</dbReference>
<dbReference type="Proteomes" id="UP000243168">
    <property type="component" value="Unassembled WGS sequence"/>
</dbReference>
<keyword evidence="4" id="KW-0808">Transferase</keyword>
<dbReference type="PANTHER" id="PTHR36449">
    <property type="entry name" value="ACETYLTRANSFERASE-RELATED"/>
    <property type="match status" value="1"/>
</dbReference>
<dbReference type="Gene3D" id="3.40.630.30">
    <property type="match status" value="1"/>
</dbReference>
<dbReference type="RefSeq" id="WP_065234556.1">
    <property type="nucleotide sequence ID" value="NZ_JTJM01000043.1"/>
</dbReference>
<comment type="caution">
    <text evidence="8">The sequence shown here is derived from an EMBL/GenBank/DDBJ whole genome shotgun (WGS) entry which is preliminary data.</text>
</comment>
<evidence type="ECO:0000313" key="11">
    <source>
        <dbReference type="Proteomes" id="UP000243558"/>
    </source>
</evidence>
<feature type="domain" description="N-acetyltransferase" evidence="7">
    <location>
        <begin position="68"/>
        <end position="144"/>
    </location>
</feature>
<keyword evidence="2" id="KW-0678">Repressor</keyword>
<evidence type="ECO:0000256" key="6">
    <source>
        <dbReference type="ARBA" id="ARBA00049880"/>
    </source>
</evidence>
<evidence type="ECO:0000256" key="5">
    <source>
        <dbReference type="ARBA" id="ARBA00023315"/>
    </source>
</evidence>
<evidence type="ECO:0000256" key="3">
    <source>
        <dbReference type="ARBA" id="ARBA00022649"/>
    </source>
</evidence>
<evidence type="ECO:0000256" key="4">
    <source>
        <dbReference type="ARBA" id="ARBA00022679"/>
    </source>
</evidence>